<feature type="signal peptide" evidence="1">
    <location>
        <begin position="1"/>
        <end position="20"/>
    </location>
</feature>
<feature type="chain" id="PRO_5018037530" evidence="1">
    <location>
        <begin position="21"/>
        <end position="413"/>
    </location>
</feature>
<protein>
    <submittedName>
        <fullName evidence="2">Uncharacterized protein</fullName>
    </submittedName>
</protein>
<keyword evidence="1" id="KW-0732">Signal</keyword>
<keyword evidence="3" id="KW-1185">Reference proteome</keyword>
<evidence type="ECO:0000256" key="1">
    <source>
        <dbReference type="SAM" id="SignalP"/>
    </source>
</evidence>
<proteinExistence type="predicted"/>
<dbReference type="Gene3D" id="1.25.40.10">
    <property type="entry name" value="Tetratricopeptide repeat domain"/>
    <property type="match status" value="1"/>
</dbReference>
<dbReference type="RefSeq" id="WP_124898012.1">
    <property type="nucleotide sequence ID" value="NZ_RQTJ01000001.1"/>
</dbReference>
<organism evidence="2 3">
    <name type="scientific">Paenimyroides viscosum</name>
    <dbReference type="NCBI Taxonomy" id="2488729"/>
    <lineage>
        <taxon>Bacteria</taxon>
        <taxon>Pseudomonadati</taxon>
        <taxon>Bacteroidota</taxon>
        <taxon>Flavobacteriia</taxon>
        <taxon>Flavobacteriales</taxon>
        <taxon>Flavobacteriaceae</taxon>
        <taxon>Paenimyroides</taxon>
    </lineage>
</organism>
<dbReference type="OrthoDB" id="1149028at2"/>
<name>A0A3P1B7X1_9FLAO</name>
<dbReference type="SUPFAM" id="SSF48452">
    <property type="entry name" value="TPR-like"/>
    <property type="match status" value="1"/>
</dbReference>
<dbReference type="InterPro" id="IPR011990">
    <property type="entry name" value="TPR-like_helical_dom_sf"/>
</dbReference>
<sequence>MKNKLMMMSMFLITCSSSFAQKNELKELEKLVKRNNTTETTALLSSIEKMLPQATDDQKATYYFFKTKNLINLANSGVDFNENRSKAIESINQLIKFENETKSKKYTTEITVLKNTLLAELVDEAIDSNRNKDYKKSSRLFEQAYNLNAVDTVYLYYAASDAVNAKDFDYAESKLKDLIKLKYNGESQTYVATSQISGKVESFGFDRKARDLAVKSGTHTKAETIFSKSAKADIYNNLTHILLNKQNYSEAENYALTAYNLDKDNVNSLLNVLFLYYNTNRLDRFEEYAKKGIERFPQNEILLYNLAVINMQNNQNEQATEYLNKILLLNKNHFDALKSLGNLELQKDADITNKINALPNTTASNKRRNELMQEKKQVYTNSLDYYQKAKAANAKDESLNELITQIQDFLKNN</sequence>
<dbReference type="InterPro" id="IPR019734">
    <property type="entry name" value="TPR_rpt"/>
</dbReference>
<evidence type="ECO:0000313" key="3">
    <source>
        <dbReference type="Proteomes" id="UP000268372"/>
    </source>
</evidence>
<reference evidence="2 3" key="1">
    <citation type="submission" date="2018-11" db="EMBL/GenBank/DDBJ databases">
        <title>Flavobacterium sp. nov., YIM 102796 draft genome.</title>
        <authorList>
            <person name="Li G."/>
            <person name="Jiang Y."/>
        </authorList>
    </citation>
    <scope>NUCLEOTIDE SEQUENCE [LARGE SCALE GENOMIC DNA]</scope>
    <source>
        <strain evidence="2 3">YIM 102796</strain>
    </source>
</reference>
<gene>
    <name evidence="2" type="ORF">EG242_00755</name>
</gene>
<comment type="caution">
    <text evidence="2">The sequence shown here is derived from an EMBL/GenBank/DDBJ whole genome shotgun (WGS) entry which is preliminary data.</text>
</comment>
<dbReference type="Pfam" id="PF13181">
    <property type="entry name" value="TPR_8"/>
    <property type="match status" value="2"/>
</dbReference>
<dbReference type="EMBL" id="RQTJ01000001">
    <property type="protein sequence ID" value="RRA97089.1"/>
    <property type="molecule type" value="Genomic_DNA"/>
</dbReference>
<accession>A0A3P1B7X1</accession>
<dbReference type="AlphaFoldDB" id="A0A3P1B7X1"/>
<dbReference type="Proteomes" id="UP000268372">
    <property type="component" value="Unassembled WGS sequence"/>
</dbReference>
<evidence type="ECO:0000313" key="2">
    <source>
        <dbReference type="EMBL" id="RRA97089.1"/>
    </source>
</evidence>
<dbReference type="SMART" id="SM00028">
    <property type="entry name" value="TPR"/>
    <property type="match status" value="2"/>
</dbReference>